<proteinExistence type="predicted"/>
<comment type="caution">
    <text evidence="2">The sequence shown here is derived from an EMBL/GenBank/DDBJ whole genome shotgun (WGS) entry which is preliminary data.</text>
</comment>
<reference evidence="2 3" key="1">
    <citation type="submission" date="2014-10" db="EMBL/GenBank/DDBJ databases">
        <title>Genome sequencing of Vibrio variabilis T01.</title>
        <authorList>
            <person name="Chan K.-G."/>
            <person name="Mohamad N.I."/>
        </authorList>
    </citation>
    <scope>NUCLEOTIDE SEQUENCE [LARGE SCALE GENOMIC DNA]</scope>
    <source>
        <strain evidence="2 3">T01</strain>
    </source>
</reference>
<dbReference type="EMBL" id="JRWM01000009">
    <property type="protein sequence ID" value="KHA60988.1"/>
    <property type="molecule type" value="Genomic_DNA"/>
</dbReference>
<dbReference type="Gene3D" id="3.40.50.720">
    <property type="entry name" value="NAD(P)-binding Rossmann-like Domain"/>
    <property type="match status" value="1"/>
</dbReference>
<dbReference type="InterPro" id="IPR051783">
    <property type="entry name" value="NAD(P)-dependent_oxidoreduct"/>
</dbReference>
<feature type="domain" description="NAD-dependent epimerase/dehydratase" evidence="1">
    <location>
        <begin position="10"/>
        <end position="112"/>
    </location>
</feature>
<dbReference type="InterPro" id="IPR001509">
    <property type="entry name" value="Epimerase_deHydtase"/>
</dbReference>
<dbReference type="PANTHER" id="PTHR48079">
    <property type="entry name" value="PROTEIN YEEZ"/>
    <property type="match status" value="1"/>
</dbReference>
<sequence length="291" mass="32751">MEAVHRTKSVLIAGATGYIGRHVGEGFLDSGYNVFTYNRSGQIACYVSGREVNASELASCFDVIVNCARPHWSEFSPEEIAQIEFKLLQTLDTFAANNATKIHTSGVWLFGHATSDDLLHFRLQPLKVVEPDVRTINDAIQKQWHIVYCPSLVYGGENCQLQRIVQSWANQSIQVAIPSVGHNQYVHVDDVARFYLLLAQEQPTEKQYFIAEPQGYSPKEFAQLLLKAQVVKSVEEVNWAQFESNNGIAAVEIEKLNLVLPISPLFKTKELVCRYIKKQGSIRAFDESTSR</sequence>
<evidence type="ECO:0000313" key="3">
    <source>
        <dbReference type="Proteomes" id="UP000030520"/>
    </source>
</evidence>
<accession>A0ABR4YBY8</accession>
<dbReference type="RefSeq" id="WP_038214125.1">
    <property type="nucleotide sequence ID" value="NZ_JRWM01000009.1"/>
</dbReference>
<protein>
    <submittedName>
        <fullName evidence="2">NAD-dependent dehydratase</fullName>
    </submittedName>
</protein>
<evidence type="ECO:0000313" key="2">
    <source>
        <dbReference type="EMBL" id="KHA60988.1"/>
    </source>
</evidence>
<dbReference type="Proteomes" id="UP000030520">
    <property type="component" value="Unassembled WGS sequence"/>
</dbReference>
<dbReference type="InterPro" id="IPR036291">
    <property type="entry name" value="NAD(P)-bd_dom_sf"/>
</dbReference>
<dbReference type="Pfam" id="PF01370">
    <property type="entry name" value="Epimerase"/>
    <property type="match status" value="1"/>
</dbReference>
<name>A0ABR4YBY8_9VIBR</name>
<dbReference type="SUPFAM" id="SSF51735">
    <property type="entry name" value="NAD(P)-binding Rossmann-fold domains"/>
    <property type="match status" value="1"/>
</dbReference>
<evidence type="ECO:0000259" key="1">
    <source>
        <dbReference type="Pfam" id="PF01370"/>
    </source>
</evidence>
<dbReference type="PANTHER" id="PTHR48079:SF3">
    <property type="entry name" value="NAD-DEPENDENT EPIMERASE_DEHYDRATASE DOMAIN-CONTAINING PROTEIN"/>
    <property type="match status" value="1"/>
</dbReference>
<keyword evidence="3" id="KW-1185">Reference proteome</keyword>
<gene>
    <name evidence="2" type="ORF">NL53_07980</name>
</gene>
<organism evidence="2 3">
    <name type="scientific">Vibrio variabilis</name>
    <dbReference type="NCBI Taxonomy" id="990271"/>
    <lineage>
        <taxon>Bacteria</taxon>
        <taxon>Pseudomonadati</taxon>
        <taxon>Pseudomonadota</taxon>
        <taxon>Gammaproteobacteria</taxon>
        <taxon>Vibrionales</taxon>
        <taxon>Vibrionaceae</taxon>
        <taxon>Vibrio</taxon>
    </lineage>
</organism>